<sequence length="88" mass="10360">MRTEKWFWTENVIICHEDSTSYLNRRFGFSILQQLSEGKLSKVNVIDIRSSDDDDLKADVETTIEEIEVTLPRTPKRVRHRSTPGLYF</sequence>
<keyword evidence="2" id="KW-1185">Reference proteome</keyword>
<dbReference type="EMBL" id="JAUHHV010000005">
    <property type="protein sequence ID" value="KAK1425548.1"/>
    <property type="molecule type" value="Genomic_DNA"/>
</dbReference>
<proteinExistence type="predicted"/>
<evidence type="ECO:0000313" key="2">
    <source>
        <dbReference type="Proteomes" id="UP001229421"/>
    </source>
</evidence>
<dbReference type="Proteomes" id="UP001229421">
    <property type="component" value="Unassembled WGS sequence"/>
</dbReference>
<comment type="caution">
    <text evidence="1">The sequence shown here is derived from an EMBL/GenBank/DDBJ whole genome shotgun (WGS) entry which is preliminary data.</text>
</comment>
<dbReference type="AlphaFoldDB" id="A0AAD8KMI9"/>
<gene>
    <name evidence="1" type="ORF">QVD17_20902</name>
</gene>
<accession>A0AAD8KMI9</accession>
<organism evidence="1 2">
    <name type="scientific">Tagetes erecta</name>
    <name type="common">African marigold</name>
    <dbReference type="NCBI Taxonomy" id="13708"/>
    <lineage>
        <taxon>Eukaryota</taxon>
        <taxon>Viridiplantae</taxon>
        <taxon>Streptophyta</taxon>
        <taxon>Embryophyta</taxon>
        <taxon>Tracheophyta</taxon>
        <taxon>Spermatophyta</taxon>
        <taxon>Magnoliopsida</taxon>
        <taxon>eudicotyledons</taxon>
        <taxon>Gunneridae</taxon>
        <taxon>Pentapetalae</taxon>
        <taxon>asterids</taxon>
        <taxon>campanulids</taxon>
        <taxon>Asterales</taxon>
        <taxon>Asteraceae</taxon>
        <taxon>Asteroideae</taxon>
        <taxon>Heliantheae alliance</taxon>
        <taxon>Tageteae</taxon>
        <taxon>Tagetes</taxon>
    </lineage>
</organism>
<protein>
    <submittedName>
        <fullName evidence="1">Uncharacterized protein</fullName>
    </submittedName>
</protein>
<name>A0AAD8KMI9_TARER</name>
<reference evidence="1" key="1">
    <citation type="journal article" date="2023" name="bioRxiv">
        <title>Improved chromosome-level genome assembly for marigold (Tagetes erecta).</title>
        <authorList>
            <person name="Jiang F."/>
            <person name="Yuan L."/>
            <person name="Wang S."/>
            <person name="Wang H."/>
            <person name="Xu D."/>
            <person name="Wang A."/>
            <person name="Fan W."/>
        </authorList>
    </citation>
    <scope>NUCLEOTIDE SEQUENCE</scope>
    <source>
        <strain evidence="1">WSJ</strain>
        <tissue evidence="1">Leaf</tissue>
    </source>
</reference>
<evidence type="ECO:0000313" key="1">
    <source>
        <dbReference type="EMBL" id="KAK1425548.1"/>
    </source>
</evidence>